<comment type="caution">
    <text evidence="1">The sequence shown here is derived from an EMBL/GenBank/DDBJ whole genome shotgun (WGS) entry which is preliminary data.</text>
</comment>
<proteinExistence type="predicted"/>
<keyword evidence="2" id="KW-1185">Reference proteome</keyword>
<organism evidence="1 2">
    <name type="scientific">Anaerobaca lacustris</name>
    <dbReference type="NCBI Taxonomy" id="3044600"/>
    <lineage>
        <taxon>Bacteria</taxon>
        <taxon>Pseudomonadati</taxon>
        <taxon>Planctomycetota</taxon>
        <taxon>Phycisphaerae</taxon>
        <taxon>Sedimentisphaerales</taxon>
        <taxon>Anaerobacaceae</taxon>
        <taxon>Anaerobaca</taxon>
    </lineage>
</organism>
<gene>
    <name evidence="1" type="ORF">QJ522_02745</name>
</gene>
<dbReference type="EMBL" id="JASCXX010000002">
    <property type="protein sequence ID" value="MDI6447950.1"/>
    <property type="molecule type" value="Genomic_DNA"/>
</dbReference>
<dbReference type="AlphaFoldDB" id="A0AAW6TTK9"/>
<evidence type="ECO:0000313" key="2">
    <source>
        <dbReference type="Proteomes" id="UP001431776"/>
    </source>
</evidence>
<sequence length="94" mass="10794">MATWKIELKNVGPERACSTFVVEAENLVKAKVHAVRACRRHLPCGNIYLEAEGHYAYLVIHDMDEVGQVQMMCLDPRTRGTPRRRQVQESESLR</sequence>
<dbReference type="Proteomes" id="UP001431776">
    <property type="component" value="Unassembled WGS sequence"/>
</dbReference>
<accession>A0AAW6TTK9</accession>
<dbReference type="RefSeq" id="WP_349243361.1">
    <property type="nucleotide sequence ID" value="NZ_JASCXX010000002.1"/>
</dbReference>
<evidence type="ECO:0000313" key="1">
    <source>
        <dbReference type="EMBL" id="MDI6447950.1"/>
    </source>
</evidence>
<name>A0AAW6TTK9_9BACT</name>
<protein>
    <submittedName>
        <fullName evidence="1">Uncharacterized protein</fullName>
    </submittedName>
</protein>
<reference evidence="1" key="1">
    <citation type="submission" date="2023-05" db="EMBL/GenBank/DDBJ databases">
        <title>Anaerotaeda fermentans gen. nov., sp. nov., a novel anaerobic planctomycete of the new family within the order Sedimentisphaerales isolated from Taman Peninsula, Russia.</title>
        <authorList>
            <person name="Khomyakova M.A."/>
            <person name="Merkel A.Y."/>
            <person name="Slobodkin A.I."/>
        </authorList>
    </citation>
    <scope>NUCLEOTIDE SEQUENCE</scope>
    <source>
        <strain evidence="1">M17dextr</strain>
    </source>
</reference>